<dbReference type="SUPFAM" id="SSF55620">
    <property type="entry name" value="Tetrahydrobiopterin biosynthesis enzymes-like"/>
    <property type="match status" value="1"/>
</dbReference>
<evidence type="ECO:0000313" key="4">
    <source>
        <dbReference type="Proteomes" id="UP000562929"/>
    </source>
</evidence>
<reference evidence="3 4" key="1">
    <citation type="journal article" date="2020" name="G3 (Bethesda)">
        <title>Genetic Underpinnings of Host Manipulation by Ophiocordyceps as Revealed by Comparative Transcriptomics.</title>
        <authorList>
            <person name="Will I."/>
            <person name="Das B."/>
            <person name="Trinh T."/>
            <person name="Brachmann A."/>
            <person name="Ohm R.A."/>
            <person name="de Bekker C."/>
        </authorList>
    </citation>
    <scope>NUCLEOTIDE SEQUENCE [LARGE SCALE GENOMIC DNA]</scope>
    <source>
        <strain evidence="3 4">EC05</strain>
    </source>
</reference>
<keyword evidence="4" id="KW-1185">Reference proteome</keyword>
<dbReference type="GO" id="GO:0004150">
    <property type="term" value="F:dihydroneopterin aldolase activity"/>
    <property type="evidence" value="ECO:0007669"/>
    <property type="project" value="InterPro"/>
</dbReference>
<dbReference type="Proteomes" id="UP000562929">
    <property type="component" value="Unassembled WGS sequence"/>
</dbReference>
<comment type="caution">
    <text evidence="3">The sequence shown here is derived from an EMBL/GenBank/DDBJ whole genome shotgun (WGS) entry which is preliminary data.</text>
</comment>
<keyword evidence="1" id="KW-0289">Folate biosynthesis</keyword>
<gene>
    <name evidence="3" type="ORF">GQ602_000306</name>
</gene>
<dbReference type="GO" id="GO:0046656">
    <property type="term" value="P:folic acid biosynthetic process"/>
    <property type="evidence" value="ECO:0007669"/>
    <property type="project" value="UniProtKB-KW"/>
</dbReference>
<dbReference type="EMBL" id="JAACLJ010000001">
    <property type="protein sequence ID" value="KAF4594693.1"/>
    <property type="molecule type" value="Genomic_DNA"/>
</dbReference>
<organism evidence="3 4">
    <name type="scientific">Ophiocordyceps camponoti-floridani</name>
    <dbReference type="NCBI Taxonomy" id="2030778"/>
    <lineage>
        <taxon>Eukaryota</taxon>
        <taxon>Fungi</taxon>
        <taxon>Dikarya</taxon>
        <taxon>Ascomycota</taxon>
        <taxon>Pezizomycotina</taxon>
        <taxon>Sordariomycetes</taxon>
        <taxon>Hypocreomycetidae</taxon>
        <taxon>Hypocreales</taxon>
        <taxon>Ophiocordycipitaceae</taxon>
        <taxon>Ophiocordyceps</taxon>
    </lineage>
</organism>
<dbReference type="Pfam" id="PF02152">
    <property type="entry name" value="FolB"/>
    <property type="match status" value="1"/>
</dbReference>
<accession>A0A8H4QBY4</accession>
<evidence type="ECO:0000259" key="2">
    <source>
        <dbReference type="SMART" id="SM00905"/>
    </source>
</evidence>
<dbReference type="SMART" id="SM00905">
    <property type="entry name" value="FolB"/>
    <property type="match status" value="1"/>
</dbReference>
<dbReference type="AlphaFoldDB" id="A0A8H4QBY4"/>
<evidence type="ECO:0000313" key="3">
    <source>
        <dbReference type="EMBL" id="KAF4594693.1"/>
    </source>
</evidence>
<dbReference type="OrthoDB" id="5425486at2759"/>
<sequence length="294" mass="30995">MCPPPAAPNSYRQVREAADRAPASVRVRGLQTTVQGPRDAWGRPDRSQPMTLSADVSLRAAFAATSSRDALAVDTVHYGKLSKAILASVGSMPSSSLLTLSSVLAHVWRDVTCTVDDDQPSDRDGSGARSLLDAGTVGCLVLTARLPKASLMGDGVSFSLAGGVADASEPVGVLRLHALRVPTVIGINENERMARQSVVMSVEVERLDASTDIYPILEAKIVEETTLSTFGTLEALAVHIMKVVALYLNAEKLLPLDGSGSLVTIILEKPMAVPFADAPAVELRLNTNDVLLGS</sequence>
<feature type="domain" description="Dihydroneopterin aldolase/epimerase" evidence="2">
    <location>
        <begin position="174"/>
        <end position="285"/>
    </location>
</feature>
<evidence type="ECO:0000256" key="1">
    <source>
        <dbReference type="ARBA" id="ARBA00022909"/>
    </source>
</evidence>
<proteinExistence type="predicted"/>
<dbReference type="InterPro" id="IPR043133">
    <property type="entry name" value="GTP-CH-I_C/QueF"/>
</dbReference>
<dbReference type="Gene3D" id="3.30.1130.10">
    <property type="match status" value="2"/>
</dbReference>
<dbReference type="InterPro" id="IPR006157">
    <property type="entry name" value="FolB_dom"/>
</dbReference>
<name>A0A8H4QBY4_9HYPO</name>
<protein>
    <submittedName>
        <fullName evidence="3">Dihydropteroate synthase</fullName>
    </submittedName>
</protein>